<dbReference type="AlphaFoldDB" id="A0A0H5ABC4"/>
<dbReference type="RefSeq" id="WP_049710515.1">
    <property type="nucleotide sequence ID" value="NZ_CP011507.1"/>
</dbReference>
<dbReference type="Proteomes" id="UP000036608">
    <property type="component" value="Chromosome"/>
</dbReference>
<dbReference type="KEGG" id="ptv:AA957_12725"/>
<proteinExistence type="predicted"/>
<sequence length="71" mass="8297">MVRTDSFHHYNDGRGRRRVYVNGYEVSHVKWCDTDEGIAIYCPLPLRLKRPGSDEVYTRRLTGVVTVEKVE</sequence>
<dbReference type="PATRIC" id="fig|200450.3.peg.2626"/>
<reference evidence="2" key="2">
    <citation type="submission" date="2015-05" db="EMBL/GenBank/DDBJ databases">
        <authorList>
            <person name="Swarnkar M.K."/>
            <person name="Vyas P."/>
            <person name="Rahi P."/>
            <person name="Thakur R."/>
            <person name="Thakur N."/>
            <person name="Singh A.K."/>
            <person name="Gulati A."/>
        </authorList>
    </citation>
    <scope>NUCLEOTIDE SEQUENCE [LARGE SCALE GENOMIC DNA]</scope>
    <source>
        <strain evidence="2">745</strain>
    </source>
</reference>
<dbReference type="EMBL" id="CP011507">
    <property type="protein sequence ID" value="AKS06940.1"/>
    <property type="molecule type" value="Genomic_DNA"/>
</dbReference>
<evidence type="ECO:0000313" key="1">
    <source>
        <dbReference type="EMBL" id="AKS06940.1"/>
    </source>
</evidence>
<accession>A0A0H5ABC4</accession>
<name>A0A0H5ABC4_9PSED</name>
<evidence type="ECO:0000313" key="2">
    <source>
        <dbReference type="Proteomes" id="UP000036608"/>
    </source>
</evidence>
<dbReference type="OrthoDB" id="6919720at2"/>
<gene>
    <name evidence="1" type="ORF">AA957_12725</name>
</gene>
<reference evidence="1 2" key="1">
    <citation type="journal article" date="2015" name="Genome Announc.">
        <title>Complete Genome Sequence of the Rhizobacterium Pseudomonas trivialis Strain IHBB745 with Multiple Plant Growth-Promoting Activities and Tolerance to Desiccation and Alkalinity.</title>
        <authorList>
            <person name="Gulati A."/>
            <person name="Swarnkar M.K."/>
            <person name="Vyas P."/>
            <person name="Rahi P."/>
            <person name="Thakur R."/>
            <person name="Thakur N."/>
            <person name="Singh A.K."/>
        </authorList>
    </citation>
    <scope>NUCLEOTIDE SEQUENCE [LARGE SCALE GENOMIC DNA]</scope>
    <source>
        <strain evidence="2">745</strain>
    </source>
</reference>
<organism evidence="1 2">
    <name type="scientific">Pseudomonas trivialis</name>
    <dbReference type="NCBI Taxonomy" id="200450"/>
    <lineage>
        <taxon>Bacteria</taxon>
        <taxon>Pseudomonadati</taxon>
        <taxon>Pseudomonadota</taxon>
        <taxon>Gammaproteobacteria</taxon>
        <taxon>Pseudomonadales</taxon>
        <taxon>Pseudomonadaceae</taxon>
        <taxon>Pseudomonas</taxon>
    </lineage>
</organism>
<protein>
    <submittedName>
        <fullName evidence="1">Prophage PssSM-02</fullName>
    </submittedName>
</protein>